<evidence type="ECO:0000313" key="4">
    <source>
        <dbReference type="Proteomes" id="UP000018769"/>
    </source>
</evidence>
<dbReference type="HOGENOM" id="CLU_000445_44_4_7"/>
<evidence type="ECO:0000313" key="3">
    <source>
        <dbReference type="EMBL" id="CDK30805.1"/>
    </source>
</evidence>
<dbReference type="GO" id="GO:0006508">
    <property type="term" value="P:proteolysis"/>
    <property type="evidence" value="ECO:0007669"/>
    <property type="project" value="UniProtKB-KW"/>
</dbReference>
<dbReference type="EMBL" id="HG793133">
    <property type="protein sequence ID" value="CDK30805.1"/>
    <property type="molecule type" value="Genomic_DNA"/>
</dbReference>
<dbReference type="NCBIfam" id="TIGR01382">
    <property type="entry name" value="PfpI"/>
    <property type="match status" value="1"/>
</dbReference>
<dbReference type="SUPFAM" id="SSF52317">
    <property type="entry name" value="Class I glutamine amidotransferase-like"/>
    <property type="match status" value="1"/>
</dbReference>
<dbReference type="KEGG" id="dpb:BABL1_gene_210"/>
<evidence type="ECO:0000259" key="2">
    <source>
        <dbReference type="Pfam" id="PF01965"/>
    </source>
</evidence>
<dbReference type="RefSeq" id="WP_023792513.1">
    <property type="nucleotide sequence ID" value="NC_023003.1"/>
</dbReference>
<dbReference type="STRING" id="673862.BABL1_gene_210"/>
<dbReference type="PROSITE" id="PS51276">
    <property type="entry name" value="PEPTIDASE_C56_PFPI"/>
    <property type="match status" value="1"/>
</dbReference>
<accession>V6DGW6</accession>
<dbReference type="PANTHER" id="PTHR42733:SF12">
    <property type="entry name" value="PROTEINASE"/>
    <property type="match status" value="1"/>
</dbReference>
<dbReference type="Proteomes" id="UP000018769">
    <property type="component" value="Chromosome I"/>
</dbReference>
<dbReference type="InterPro" id="IPR029062">
    <property type="entry name" value="Class_I_gatase-like"/>
</dbReference>
<dbReference type="PATRIC" id="fig|673862.3.peg.693"/>
<dbReference type="InterPro" id="IPR002818">
    <property type="entry name" value="DJ-1/PfpI"/>
</dbReference>
<dbReference type="Gene3D" id="3.40.50.880">
    <property type="match status" value="1"/>
</dbReference>
<protein>
    <submittedName>
        <fullName evidence="3">Putative intracellular protease/amidase</fullName>
    </submittedName>
</protein>
<dbReference type="GO" id="GO:0008233">
    <property type="term" value="F:peptidase activity"/>
    <property type="evidence" value="ECO:0007669"/>
    <property type="project" value="UniProtKB-KW"/>
</dbReference>
<dbReference type="AlphaFoldDB" id="V6DGW6"/>
<proteinExistence type="inferred from homology"/>
<reference evidence="3 4" key="1">
    <citation type="journal article" date="2015" name="Biol. Direct">
        <title>Babela massiliensis, a representative of a widespread bacterial phylum with unusual adaptations to parasitism in amoebae.</title>
        <authorList>
            <person name="Pagnier I."/>
            <person name="Yutin N."/>
            <person name="Croce O."/>
            <person name="Makarova K.S."/>
            <person name="Wolf Y.I."/>
            <person name="Benamar S."/>
            <person name="Raoult D."/>
            <person name="Koonin E.V."/>
            <person name="La Scola B."/>
        </authorList>
    </citation>
    <scope>NUCLEOTIDE SEQUENCE [LARGE SCALE GENOMIC DNA]</scope>
    <source>
        <strain evidence="4">BABL1</strain>
    </source>
</reference>
<comment type="similarity">
    <text evidence="1">Belongs to the peptidase C56 family.</text>
</comment>
<organism evidence="3 4">
    <name type="scientific">Candidatus Babela massiliensis</name>
    <dbReference type="NCBI Taxonomy" id="673862"/>
    <lineage>
        <taxon>Bacteria</taxon>
        <taxon>Candidatus Babelota</taxon>
        <taxon>Candidatus Babeliae</taxon>
        <taxon>Candidatus Babeliales</taxon>
        <taxon>Candidatus Babeliaceae</taxon>
        <taxon>Candidatus Babela</taxon>
    </lineage>
</organism>
<dbReference type="InterPro" id="IPR006286">
    <property type="entry name" value="C56_PfpI-like"/>
</dbReference>
<evidence type="ECO:0000256" key="1">
    <source>
        <dbReference type="ARBA" id="ARBA00008542"/>
    </source>
</evidence>
<feature type="domain" description="DJ-1/PfpI" evidence="2">
    <location>
        <begin position="9"/>
        <end position="175"/>
    </location>
</feature>
<dbReference type="OrthoDB" id="9792284at2"/>
<keyword evidence="3" id="KW-0378">Hydrolase</keyword>
<sequence length="182" mass="20141">MANELKGLKVAILVANGFEESELFDPKKALEDEGAKTTIISPETSKVKGWKIDNWGKEISKDVDLDDAKVDDYDALLLPGGVMNPDKLRLYDKAIKFIKEFGDSGKPIAAICHGPWTLINAQLVKGKTITSWPSLSIDLRNAGANWVDKEVIVDGKLVTSRKPDDIPAFNKEMIKLFSEKLK</sequence>
<keyword evidence="3" id="KW-0645">Protease</keyword>
<dbReference type="PANTHER" id="PTHR42733">
    <property type="entry name" value="DJ-1 PROTEIN"/>
    <property type="match status" value="1"/>
</dbReference>
<dbReference type="eggNOG" id="COG0693">
    <property type="taxonomic scope" value="Bacteria"/>
</dbReference>
<dbReference type="Pfam" id="PF01965">
    <property type="entry name" value="DJ-1_PfpI"/>
    <property type="match status" value="1"/>
</dbReference>
<name>V6DGW6_9BACT</name>
<gene>
    <name evidence="3" type="primary">yfkM</name>
    <name evidence="3" type="ORF">BABL1_gene_210</name>
</gene>
<dbReference type="CDD" id="cd03134">
    <property type="entry name" value="GATase1_PfpI_like"/>
    <property type="match status" value="1"/>
</dbReference>
<keyword evidence="4" id="KW-1185">Reference proteome</keyword>
<dbReference type="MEROPS" id="C56.001"/>